<organism evidence="1 2">
    <name type="scientific">Salvia divinorum</name>
    <name type="common">Maria pastora</name>
    <name type="synonym">Diviner's sage</name>
    <dbReference type="NCBI Taxonomy" id="28513"/>
    <lineage>
        <taxon>Eukaryota</taxon>
        <taxon>Viridiplantae</taxon>
        <taxon>Streptophyta</taxon>
        <taxon>Embryophyta</taxon>
        <taxon>Tracheophyta</taxon>
        <taxon>Spermatophyta</taxon>
        <taxon>Magnoliopsida</taxon>
        <taxon>eudicotyledons</taxon>
        <taxon>Gunneridae</taxon>
        <taxon>Pentapetalae</taxon>
        <taxon>asterids</taxon>
        <taxon>lamiids</taxon>
        <taxon>Lamiales</taxon>
        <taxon>Lamiaceae</taxon>
        <taxon>Nepetoideae</taxon>
        <taxon>Mentheae</taxon>
        <taxon>Salviinae</taxon>
        <taxon>Salvia</taxon>
        <taxon>Salvia subgen. Calosphace</taxon>
    </lineage>
</organism>
<dbReference type="EMBL" id="JBEAFC010000009">
    <property type="protein sequence ID" value="KAL1541117.1"/>
    <property type="molecule type" value="Genomic_DNA"/>
</dbReference>
<evidence type="ECO:0000313" key="2">
    <source>
        <dbReference type="Proteomes" id="UP001567538"/>
    </source>
</evidence>
<accession>A0ABD1GAG6</accession>
<comment type="caution">
    <text evidence="1">The sequence shown here is derived from an EMBL/GenBank/DDBJ whole genome shotgun (WGS) entry which is preliminary data.</text>
</comment>
<sequence length="292" mass="32921">MCATYWLTYKVLDILQKVFYRSNPLDDLCHTFRRCLSLALGSRRARNSCCRRLRLTEAAITVLFSHSSGAKFLFDCNIFVVQSLFRPRNATVGTRFGLTLLLFAVELLFTTVSSSGGLGSGCPVPPWLGQPRFPHPEVPGVQDVAIEQGAGRETRLSRLSSFCRRFPLHSVPTHQSSYIALSPDSRCTRELPLFPEQFLDKEWSKPSLSCRCSRAIVAALSLSRRYLPLLTGSFSLFFRCRDAVGLTSVRETSRRRYDDCWAVAASNQNEGYQVRSSFGKCAPSFGYRERKT</sequence>
<evidence type="ECO:0000313" key="1">
    <source>
        <dbReference type="EMBL" id="KAL1541117.1"/>
    </source>
</evidence>
<dbReference type="AlphaFoldDB" id="A0ABD1GAG6"/>
<dbReference type="Proteomes" id="UP001567538">
    <property type="component" value="Unassembled WGS sequence"/>
</dbReference>
<name>A0ABD1GAG6_SALDI</name>
<proteinExistence type="predicted"/>
<gene>
    <name evidence="1" type="ORF">AAHA92_25376</name>
</gene>
<protein>
    <submittedName>
        <fullName evidence="1">Uncharacterized protein</fullName>
    </submittedName>
</protein>
<reference evidence="1 2" key="1">
    <citation type="submission" date="2024-06" db="EMBL/GenBank/DDBJ databases">
        <title>A chromosome level genome sequence of Diviner's sage (Salvia divinorum).</title>
        <authorList>
            <person name="Ford S.A."/>
            <person name="Ro D.-K."/>
            <person name="Ness R.W."/>
            <person name="Phillips M.A."/>
        </authorList>
    </citation>
    <scope>NUCLEOTIDE SEQUENCE [LARGE SCALE GENOMIC DNA]</scope>
    <source>
        <strain evidence="1">SAF-2024a</strain>
        <tissue evidence="1">Leaf</tissue>
    </source>
</reference>
<keyword evidence="2" id="KW-1185">Reference proteome</keyword>